<dbReference type="InterPro" id="IPR008979">
    <property type="entry name" value="Galactose-bd-like_sf"/>
</dbReference>
<dbReference type="Proteomes" id="UP000306808">
    <property type="component" value="Unassembled WGS sequence"/>
</dbReference>
<dbReference type="Pfam" id="PF00754">
    <property type="entry name" value="F5_F8_type_C"/>
    <property type="match status" value="1"/>
</dbReference>
<proteinExistence type="predicted"/>
<protein>
    <submittedName>
        <fullName evidence="3">Discoidin domain-containing protein</fullName>
    </submittedName>
</protein>
<dbReference type="AlphaFoldDB" id="A0A4U0NZU0"/>
<dbReference type="RefSeq" id="WP_136901684.1">
    <property type="nucleotide sequence ID" value="NZ_SUME01000005.1"/>
</dbReference>
<dbReference type="EMBL" id="SUME01000005">
    <property type="protein sequence ID" value="TJZ59742.1"/>
    <property type="molecule type" value="Genomic_DNA"/>
</dbReference>
<evidence type="ECO:0000256" key="1">
    <source>
        <dbReference type="SAM" id="SignalP"/>
    </source>
</evidence>
<dbReference type="PROSITE" id="PS51257">
    <property type="entry name" value="PROKAR_LIPOPROTEIN"/>
    <property type="match status" value="1"/>
</dbReference>
<dbReference type="InterPro" id="IPR000421">
    <property type="entry name" value="FA58C"/>
</dbReference>
<dbReference type="PROSITE" id="PS50022">
    <property type="entry name" value="FA58C_3"/>
    <property type="match status" value="1"/>
</dbReference>
<evidence type="ECO:0000259" key="2">
    <source>
        <dbReference type="PROSITE" id="PS50022"/>
    </source>
</evidence>
<evidence type="ECO:0000313" key="4">
    <source>
        <dbReference type="Proteomes" id="UP000306808"/>
    </source>
</evidence>
<reference evidence="3 4" key="1">
    <citation type="submission" date="2019-04" db="EMBL/GenBank/DDBJ databases">
        <title>Sphingobacterium olei sp. nov., isolated from oil-contaminated soil.</title>
        <authorList>
            <person name="Liu B."/>
        </authorList>
    </citation>
    <scope>NUCLEOTIDE SEQUENCE [LARGE SCALE GENOMIC DNA]</scope>
    <source>
        <strain evidence="3 4">HAL-9</strain>
    </source>
</reference>
<dbReference type="SUPFAM" id="SSF49785">
    <property type="entry name" value="Galactose-binding domain-like"/>
    <property type="match status" value="1"/>
</dbReference>
<dbReference type="Gene3D" id="2.60.120.260">
    <property type="entry name" value="Galactose-binding domain-like"/>
    <property type="match status" value="1"/>
</dbReference>
<dbReference type="OrthoDB" id="1434826at2"/>
<organism evidence="3 4">
    <name type="scientific">Sphingobacterium olei</name>
    <dbReference type="NCBI Taxonomy" id="2571155"/>
    <lineage>
        <taxon>Bacteria</taxon>
        <taxon>Pseudomonadati</taxon>
        <taxon>Bacteroidota</taxon>
        <taxon>Sphingobacteriia</taxon>
        <taxon>Sphingobacteriales</taxon>
        <taxon>Sphingobacteriaceae</taxon>
        <taxon>Sphingobacterium</taxon>
    </lineage>
</organism>
<feature type="chain" id="PRO_5020952181" evidence="1">
    <location>
        <begin position="22"/>
        <end position="371"/>
    </location>
</feature>
<name>A0A4U0NZU0_9SPHI</name>
<sequence length="371" mass="40740">MRDIKLCALAAVLVLFFSCVKDTLTFPEKVVDDGSKEPIDVIAKPTDVKVYGDYENRFTFKWPVLSNKIEKVKISYTDGTEEKEVIISDFSGDFLISTSLVGEFEFKISSIATDGRETGTVTKKATNKGLYINDIIQFTDAKANGFNVILDWTNPLEREIEVSIIYESSTGQKVEKIQSSEEKGEFSFNGKYGNSVELQMKDSFGNMTSKTFNYGLTSVNLTSAAQKAGWSAAVSSNQSGDGGGAPALIDGAADTFWHSPWSGTILPWPHHATITLDNVRDLGGFILSLRHNNGSGAPRDIDFQTSTDGTNFVTRESFLNTSTTNAAVISFDLATPVETKYVRLVFKTSINNLAYMSLGEISLTERVLEIH</sequence>
<keyword evidence="1" id="KW-0732">Signal</keyword>
<comment type="caution">
    <text evidence="3">The sequence shown here is derived from an EMBL/GenBank/DDBJ whole genome shotgun (WGS) entry which is preliminary data.</text>
</comment>
<keyword evidence="4" id="KW-1185">Reference proteome</keyword>
<gene>
    <name evidence="3" type="ORF">FAZ15_12630</name>
</gene>
<feature type="domain" description="F5/8 type C" evidence="2">
    <location>
        <begin position="209"/>
        <end position="363"/>
    </location>
</feature>
<feature type="signal peptide" evidence="1">
    <location>
        <begin position="1"/>
        <end position="21"/>
    </location>
</feature>
<accession>A0A4U0NZU0</accession>
<evidence type="ECO:0000313" key="3">
    <source>
        <dbReference type="EMBL" id="TJZ59742.1"/>
    </source>
</evidence>